<comment type="cofactor">
    <cofactor evidence="1">
        <name>[4Fe-4S] cluster</name>
        <dbReference type="ChEBI" id="CHEBI:49883"/>
    </cofactor>
</comment>
<dbReference type="GO" id="GO:0031419">
    <property type="term" value="F:cobalamin binding"/>
    <property type="evidence" value="ECO:0007669"/>
    <property type="project" value="InterPro"/>
</dbReference>
<reference evidence="11 12" key="1">
    <citation type="submission" date="2019-07" db="EMBL/GenBank/DDBJ databases">
        <title>Draft genome for Aliikangiella sp. M105.</title>
        <authorList>
            <person name="Wang G."/>
        </authorList>
    </citation>
    <scope>NUCLEOTIDE SEQUENCE [LARGE SCALE GENOMIC DNA]</scope>
    <source>
        <strain evidence="11 12">M105</strain>
    </source>
</reference>
<dbReference type="InterPro" id="IPR007197">
    <property type="entry name" value="rSAM"/>
</dbReference>
<dbReference type="Gene3D" id="3.40.50.280">
    <property type="entry name" value="Cobalamin-binding domain"/>
    <property type="match status" value="1"/>
</dbReference>
<evidence type="ECO:0000256" key="1">
    <source>
        <dbReference type="ARBA" id="ARBA00001966"/>
    </source>
</evidence>
<evidence type="ECO:0000313" key="11">
    <source>
        <dbReference type="EMBL" id="TQV89505.1"/>
    </source>
</evidence>
<gene>
    <name evidence="11" type="ORF">FLL46_01075</name>
</gene>
<dbReference type="Pfam" id="PF02310">
    <property type="entry name" value="B12-binding"/>
    <property type="match status" value="1"/>
</dbReference>
<dbReference type="GO" id="GO:0051539">
    <property type="term" value="F:4 iron, 4 sulfur cluster binding"/>
    <property type="evidence" value="ECO:0007669"/>
    <property type="project" value="UniProtKB-KW"/>
</dbReference>
<evidence type="ECO:0000256" key="3">
    <source>
        <dbReference type="ARBA" id="ARBA00022679"/>
    </source>
</evidence>
<dbReference type="PROSITE" id="PS51918">
    <property type="entry name" value="RADICAL_SAM"/>
    <property type="match status" value="1"/>
</dbReference>
<evidence type="ECO:0000256" key="4">
    <source>
        <dbReference type="ARBA" id="ARBA00022691"/>
    </source>
</evidence>
<proteinExistence type="predicted"/>
<dbReference type="InterPro" id="IPR051198">
    <property type="entry name" value="BchE-like"/>
</dbReference>
<keyword evidence="12" id="KW-1185">Reference proteome</keyword>
<dbReference type="EMBL" id="VIKS01000001">
    <property type="protein sequence ID" value="TQV89505.1"/>
    <property type="molecule type" value="Genomic_DNA"/>
</dbReference>
<keyword evidence="2" id="KW-0489">Methyltransferase</keyword>
<comment type="caution">
    <text evidence="11">The sequence shown here is derived from an EMBL/GenBank/DDBJ whole genome shotgun (WGS) entry which is preliminary data.</text>
</comment>
<dbReference type="InterPro" id="IPR058240">
    <property type="entry name" value="rSAM_sf"/>
</dbReference>
<accession>A0A545UJ69</accession>
<keyword evidence="5" id="KW-0479">Metal-binding</keyword>
<dbReference type="InterPro" id="IPR006638">
    <property type="entry name" value="Elp3/MiaA/NifB-like_rSAM"/>
</dbReference>
<dbReference type="SMART" id="SM00729">
    <property type="entry name" value="Elp3"/>
    <property type="match status" value="1"/>
</dbReference>
<dbReference type="Proteomes" id="UP000315439">
    <property type="component" value="Unassembled WGS sequence"/>
</dbReference>
<feature type="domain" description="B12-binding" evidence="9">
    <location>
        <begin position="1"/>
        <end position="140"/>
    </location>
</feature>
<evidence type="ECO:0000313" key="12">
    <source>
        <dbReference type="Proteomes" id="UP000315439"/>
    </source>
</evidence>
<dbReference type="SFLD" id="SFLDS00029">
    <property type="entry name" value="Radical_SAM"/>
    <property type="match status" value="1"/>
</dbReference>
<dbReference type="InterPro" id="IPR006158">
    <property type="entry name" value="Cobalamin-bd"/>
</dbReference>
<keyword evidence="4" id="KW-0949">S-adenosyl-L-methionine</keyword>
<evidence type="ECO:0000256" key="6">
    <source>
        <dbReference type="ARBA" id="ARBA00023004"/>
    </source>
</evidence>
<dbReference type="SFLD" id="SFLDG01082">
    <property type="entry name" value="B12-binding_domain_containing"/>
    <property type="match status" value="1"/>
</dbReference>
<evidence type="ECO:0000256" key="8">
    <source>
        <dbReference type="SAM" id="MobiDB-lite"/>
    </source>
</evidence>
<dbReference type="Pfam" id="PF04055">
    <property type="entry name" value="Radical_SAM"/>
    <property type="match status" value="1"/>
</dbReference>
<dbReference type="PANTHER" id="PTHR43409:SF7">
    <property type="entry name" value="BLL1977 PROTEIN"/>
    <property type="match status" value="1"/>
</dbReference>
<dbReference type="GO" id="GO:0003824">
    <property type="term" value="F:catalytic activity"/>
    <property type="evidence" value="ECO:0007669"/>
    <property type="project" value="InterPro"/>
</dbReference>
<dbReference type="Gene3D" id="3.80.30.20">
    <property type="entry name" value="tm_1862 like domain"/>
    <property type="match status" value="1"/>
</dbReference>
<dbReference type="PROSITE" id="PS51332">
    <property type="entry name" value="B12_BINDING"/>
    <property type="match status" value="1"/>
</dbReference>
<dbReference type="InterPro" id="IPR034466">
    <property type="entry name" value="Methyltransferase_Class_B"/>
</dbReference>
<evidence type="ECO:0000256" key="5">
    <source>
        <dbReference type="ARBA" id="ARBA00022723"/>
    </source>
</evidence>
<keyword evidence="6" id="KW-0408">Iron</keyword>
<dbReference type="GO" id="GO:0005829">
    <property type="term" value="C:cytosol"/>
    <property type="evidence" value="ECO:0007669"/>
    <property type="project" value="TreeGrafter"/>
</dbReference>
<feature type="region of interest" description="Disordered" evidence="8">
    <location>
        <begin position="438"/>
        <end position="458"/>
    </location>
</feature>
<dbReference type="InterPro" id="IPR023404">
    <property type="entry name" value="rSAM_horseshoe"/>
</dbReference>
<protein>
    <submittedName>
        <fullName evidence="11">B12-binding domain-containing radical SAM protein</fullName>
    </submittedName>
</protein>
<evidence type="ECO:0000256" key="2">
    <source>
        <dbReference type="ARBA" id="ARBA00022603"/>
    </source>
</evidence>
<evidence type="ECO:0000256" key="7">
    <source>
        <dbReference type="ARBA" id="ARBA00023014"/>
    </source>
</evidence>
<dbReference type="GO" id="GO:0046872">
    <property type="term" value="F:metal ion binding"/>
    <property type="evidence" value="ECO:0007669"/>
    <property type="project" value="UniProtKB-KW"/>
</dbReference>
<keyword evidence="7" id="KW-0411">Iron-sulfur</keyword>
<feature type="compositionally biased region" description="Basic and acidic residues" evidence="8">
    <location>
        <begin position="443"/>
        <end position="458"/>
    </location>
</feature>
<name>A0A545UJ69_9GAMM</name>
<dbReference type="SFLD" id="SFLDG01123">
    <property type="entry name" value="methyltransferase_(Class_B)"/>
    <property type="match status" value="1"/>
</dbReference>
<dbReference type="PANTHER" id="PTHR43409">
    <property type="entry name" value="ANAEROBIC MAGNESIUM-PROTOPORPHYRIN IX MONOMETHYL ESTER CYCLASE-RELATED"/>
    <property type="match status" value="1"/>
</dbReference>
<organism evidence="11 12">
    <name type="scientific">Aliikangiella coralliicola</name>
    <dbReference type="NCBI Taxonomy" id="2592383"/>
    <lineage>
        <taxon>Bacteria</taxon>
        <taxon>Pseudomonadati</taxon>
        <taxon>Pseudomonadota</taxon>
        <taxon>Gammaproteobacteria</taxon>
        <taxon>Oceanospirillales</taxon>
        <taxon>Pleioneaceae</taxon>
        <taxon>Aliikangiella</taxon>
    </lineage>
</organism>
<keyword evidence="3" id="KW-0808">Transferase</keyword>
<dbReference type="AlphaFoldDB" id="A0A545UJ69"/>
<feature type="domain" description="Radical SAM core" evidence="10">
    <location>
        <begin position="189"/>
        <end position="415"/>
    </location>
</feature>
<dbReference type="RefSeq" id="WP_142891569.1">
    <property type="nucleotide sequence ID" value="NZ_ML660160.1"/>
</dbReference>
<sequence length="458" mass="53224">MPDILLTHGYFLFEDEKEQEIMRPYVPLGLLYLSSYLKHHQISVEIFDSTFKSRSELIALFQANPGGIVGIYTNLMTRPSVVKIIQAAKKYNWTVITGGPESANYIENYLLNGADFVVLGEGEQTTKELVQALKDNNELGNIAGLAFFDKQGKLIRTAARNMPRNISEYPWPDREAIDIQKYLDVWQEFHGESSVSMITARGCPYQCKWCSHAVFGFSHRRREPAECADELEHIVNRYNPTKVWYADDVFTINHRWLFRYAEELKKRKLKVPFETISRADRMMDEKVVDTLKELGCYRVWIGAESGSQRLLDHMKRKVTIEQVYQATKSAQRRGIEVGMFLMWGYADENIDDIDETVRQVAKINPDIYLTTVAYPIKGTEYFAENQEKISIQVKWEDGSDRDYQISGRRSARYYRYANRYLKNTVEFHRLKDSGSPKLSMKLKHAEKSRKLLEKAAHE</sequence>
<dbReference type="OrthoDB" id="9801424at2"/>
<evidence type="ECO:0000259" key="10">
    <source>
        <dbReference type="PROSITE" id="PS51918"/>
    </source>
</evidence>
<dbReference type="SUPFAM" id="SSF102114">
    <property type="entry name" value="Radical SAM enzymes"/>
    <property type="match status" value="1"/>
</dbReference>
<evidence type="ECO:0000259" key="9">
    <source>
        <dbReference type="PROSITE" id="PS51332"/>
    </source>
</evidence>
<dbReference type="CDD" id="cd01335">
    <property type="entry name" value="Radical_SAM"/>
    <property type="match status" value="1"/>
</dbReference>